<dbReference type="KEGG" id="vil:CFK37_15160"/>
<sequence length="325" mass="34473">MKEIPIQKLTGFRFGHAQNSDALTGCSVIICEDGAVGGVEVRGGAPGTRETDALKPENLVEEVHGVFLSGGSAFGLDVANGVMKFLEEKNVGFDVQVTKVPIVSGAILFDLYPGDSNVRPDSQMGYKACIMAYSNNVFKQGSAGAGMGATVGKCLGSDYVMRGGIGSYAIELGDLQIGAVIAVNAFGDIIDPVTNQILAGVYDRSKQIFLRSDKQMLKQLEKKATNRFTGNTTIGSIMTNAKLSKSQVNKIAAIAHDGFARTIRPSHTLVDGDTLFALSTNKIETDLNVLSMLASMVVENAVMNAVKNAETAFQIPSHSNLEKCL</sequence>
<dbReference type="PANTHER" id="PTHR36512:SF3">
    <property type="entry name" value="BLR5678 PROTEIN"/>
    <property type="match status" value="1"/>
</dbReference>
<dbReference type="GO" id="GO:0004177">
    <property type="term" value="F:aminopeptidase activity"/>
    <property type="evidence" value="ECO:0007669"/>
    <property type="project" value="TreeGrafter"/>
</dbReference>
<dbReference type="CDD" id="cd02252">
    <property type="entry name" value="nylC_like"/>
    <property type="match status" value="1"/>
</dbReference>
<dbReference type="Gene3D" id="3.60.70.12">
    <property type="entry name" value="L-amino peptidase D-ALA esterase/amidase"/>
    <property type="match status" value="1"/>
</dbReference>
<dbReference type="InterPro" id="IPR005321">
    <property type="entry name" value="Peptidase_S58_DmpA"/>
</dbReference>
<accession>A0A220U6D4</accession>
<keyword evidence="3" id="KW-1185">Reference proteome</keyword>
<evidence type="ECO:0000256" key="1">
    <source>
        <dbReference type="ARBA" id="ARBA00007068"/>
    </source>
</evidence>
<evidence type="ECO:0000313" key="2">
    <source>
        <dbReference type="EMBL" id="ASK63401.1"/>
    </source>
</evidence>
<name>A0A220U6D4_9BACI</name>
<protein>
    <submittedName>
        <fullName evidence="2">Peptidase</fullName>
    </submittedName>
</protein>
<evidence type="ECO:0000313" key="3">
    <source>
        <dbReference type="Proteomes" id="UP000198312"/>
    </source>
</evidence>
<dbReference type="PANTHER" id="PTHR36512">
    <property type="entry name" value="D-AMINOPEPTIDASE"/>
    <property type="match status" value="1"/>
</dbReference>
<dbReference type="AlphaFoldDB" id="A0A220U6D4"/>
<dbReference type="OrthoDB" id="9808347at2"/>
<reference evidence="2 3" key="1">
    <citation type="submission" date="2017-07" db="EMBL/GenBank/DDBJ databases">
        <title>Virgibacillus sp. LM2416.</title>
        <authorList>
            <person name="Tak E.J."/>
            <person name="Bae J.-W."/>
        </authorList>
    </citation>
    <scope>NUCLEOTIDE SEQUENCE [LARGE SCALE GENOMIC DNA]</scope>
    <source>
        <strain evidence="2 3">LM2416</strain>
    </source>
</reference>
<organism evidence="2 3">
    <name type="scientific">Virgibacillus phasianinus</name>
    <dbReference type="NCBI Taxonomy" id="2017483"/>
    <lineage>
        <taxon>Bacteria</taxon>
        <taxon>Bacillati</taxon>
        <taxon>Bacillota</taxon>
        <taxon>Bacilli</taxon>
        <taxon>Bacillales</taxon>
        <taxon>Bacillaceae</taxon>
        <taxon>Virgibacillus</taxon>
    </lineage>
</organism>
<gene>
    <name evidence="2" type="ORF">CFK37_15160</name>
</gene>
<comment type="similarity">
    <text evidence="1">Belongs to the peptidase S58 family.</text>
</comment>
<proteinExistence type="inferred from homology"/>
<dbReference type="SUPFAM" id="SSF56266">
    <property type="entry name" value="DmpA/ArgJ-like"/>
    <property type="match status" value="1"/>
</dbReference>
<dbReference type="InterPro" id="IPR016117">
    <property type="entry name" value="ArgJ-like_dom_sf"/>
</dbReference>
<dbReference type="EMBL" id="CP022315">
    <property type="protein sequence ID" value="ASK63401.1"/>
    <property type="molecule type" value="Genomic_DNA"/>
</dbReference>
<dbReference type="Proteomes" id="UP000198312">
    <property type="component" value="Chromosome"/>
</dbReference>
<dbReference type="Pfam" id="PF03576">
    <property type="entry name" value="Peptidase_S58"/>
    <property type="match status" value="1"/>
</dbReference>